<dbReference type="PROSITE" id="PS50011">
    <property type="entry name" value="PROTEIN_KINASE_DOM"/>
    <property type="match status" value="1"/>
</dbReference>
<dbReference type="SUPFAM" id="SSF56112">
    <property type="entry name" value="Protein kinase-like (PK-like)"/>
    <property type="match status" value="1"/>
</dbReference>
<keyword evidence="12" id="KW-0175">Coiled coil</keyword>
<keyword evidence="2" id="KW-0808">Transferase</keyword>
<keyword evidence="1" id="KW-0723">Serine/threonine-protein kinase</keyword>
<dbReference type="AlphaFoldDB" id="A0A7S1CE06"/>
<evidence type="ECO:0000256" key="7">
    <source>
        <dbReference type="ARBA" id="ARBA00038999"/>
    </source>
</evidence>
<reference evidence="14" key="1">
    <citation type="submission" date="2021-01" db="EMBL/GenBank/DDBJ databases">
        <authorList>
            <person name="Corre E."/>
            <person name="Pelletier E."/>
            <person name="Niang G."/>
            <person name="Scheremetjew M."/>
            <person name="Finn R."/>
            <person name="Kale V."/>
            <person name="Holt S."/>
            <person name="Cochrane G."/>
            <person name="Meng A."/>
            <person name="Brown T."/>
            <person name="Cohen L."/>
        </authorList>
    </citation>
    <scope>NUCLEOTIDE SEQUENCE</scope>
    <source>
        <strain evidence="14">Ms1</strain>
    </source>
</reference>
<dbReference type="InterPro" id="IPR000719">
    <property type="entry name" value="Prot_kinase_dom"/>
</dbReference>
<evidence type="ECO:0000256" key="9">
    <source>
        <dbReference type="ARBA" id="ARBA00049299"/>
    </source>
</evidence>
<comment type="similarity">
    <text evidence="6">Belongs to the protein kinase superfamily. STE Ser/Thr protein kinase family. MAP kinase kinase subfamily.</text>
</comment>
<feature type="binding site" evidence="11">
    <location>
        <position position="91"/>
    </location>
    <ligand>
        <name>ATP</name>
        <dbReference type="ChEBI" id="CHEBI:30616"/>
    </ligand>
</feature>
<dbReference type="GO" id="GO:0004674">
    <property type="term" value="F:protein serine/threonine kinase activity"/>
    <property type="evidence" value="ECO:0007669"/>
    <property type="project" value="UniProtKB-KW"/>
</dbReference>
<proteinExistence type="inferred from homology"/>
<sequence length="360" mass="39903">MPPKPRRKPPALSITVGVKKQDSSVDLMVAESFESGDMKVTPEGVSMDSREATFDGIPYEQLEVLHDIGRGASSVVKHARHVATGEQYAVKCISLWDKSKRDQLIREIQALYSSDCAALVQFYGATFREGMVAVTLEYMDLGGLDNVIKHFGPPPEKTLACMAFQVLWGLAYLKHEHRVHRDIKPQNILVNSLGEVKLTDFGISKDLQASIMCKTFVGSFKYMSPERMAHTGYDYSSDVWSLGIVLLECATGVYPYAESDAIIDYVNIVTEGDAPKPPEGKFTPEFSEFIGQCVHKDPAERLPAEVLLGSPWLLMHGAEDLDSAVAVVCDWIASKDVERASIERQLREAQAKEEAEAEEK</sequence>
<name>A0A7S1CE06_9STRA</name>
<evidence type="ECO:0000256" key="2">
    <source>
        <dbReference type="ARBA" id="ARBA00022679"/>
    </source>
</evidence>
<dbReference type="Pfam" id="PF00069">
    <property type="entry name" value="Pkinase"/>
    <property type="match status" value="1"/>
</dbReference>
<comment type="catalytic activity">
    <reaction evidence="10">
        <text>L-tyrosyl-[protein] + ATP = O-phospho-L-tyrosyl-[protein] + ADP + H(+)</text>
        <dbReference type="Rhea" id="RHEA:10596"/>
        <dbReference type="Rhea" id="RHEA-COMP:10136"/>
        <dbReference type="Rhea" id="RHEA-COMP:20101"/>
        <dbReference type="ChEBI" id="CHEBI:15378"/>
        <dbReference type="ChEBI" id="CHEBI:30616"/>
        <dbReference type="ChEBI" id="CHEBI:46858"/>
        <dbReference type="ChEBI" id="CHEBI:61978"/>
        <dbReference type="ChEBI" id="CHEBI:456216"/>
        <dbReference type="EC" id="2.7.12.2"/>
    </reaction>
</comment>
<evidence type="ECO:0000256" key="1">
    <source>
        <dbReference type="ARBA" id="ARBA00022527"/>
    </source>
</evidence>
<evidence type="ECO:0000256" key="8">
    <source>
        <dbReference type="ARBA" id="ARBA00049014"/>
    </source>
</evidence>
<dbReference type="PANTHER" id="PTHR48013:SF9">
    <property type="entry name" value="DUAL SPECIFICITY MITOGEN-ACTIVATED PROTEIN KINASE KINASE 5"/>
    <property type="match status" value="1"/>
</dbReference>
<dbReference type="InterPro" id="IPR017441">
    <property type="entry name" value="Protein_kinase_ATP_BS"/>
</dbReference>
<dbReference type="PROSITE" id="PS00107">
    <property type="entry name" value="PROTEIN_KINASE_ATP"/>
    <property type="match status" value="1"/>
</dbReference>
<dbReference type="Gene3D" id="1.10.510.10">
    <property type="entry name" value="Transferase(Phosphotransferase) domain 1"/>
    <property type="match status" value="1"/>
</dbReference>
<comment type="catalytic activity">
    <reaction evidence="9">
        <text>L-threonyl-[protein] + ATP = O-phospho-L-threonyl-[protein] + ADP + H(+)</text>
        <dbReference type="Rhea" id="RHEA:46608"/>
        <dbReference type="Rhea" id="RHEA-COMP:11060"/>
        <dbReference type="Rhea" id="RHEA-COMP:11605"/>
        <dbReference type="ChEBI" id="CHEBI:15378"/>
        <dbReference type="ChEBI" id="CHEBI:30013"/>
        <dbReference type="ChEBI" id="CHEBI:30616"/>
        <dbReference type="ChEBI" id="CHEBI:61977"/>
        <dbReference type="ChEBI" id="CHEBI:456216"/>
        <dbReference type="EC" id="2.7.12.2"/>
    </reaction>
</comment>
<accession>A0A7S1CE06</accession>
<evidence type="ECO:0000256" key="5">
    <source>
        <dbReference type="ARBA" id="ARBA00022840"/>
    </source>
</evidence>
<keyword evidence="5 11" id="KW-0067">ATP-binding</keyword>
<dbReference type="InterPro" id="IPR011009">
    <property type="entry name" value="Kinase-like_dom_sf"/>
</dbReference>
<dbReference type="FunFam" id="3.30.200.20:FF:000040">
    <property type="entry name" value="Dual specificity mitogen-activated protein kinase kinase"/>
    <property type="match status" value="1"/>
</dbReference>
<evidence type="ECO:0000256" key="10">
    <source>
        <dbReference type="ARBA" id="ARBA00051693"/>
    </source>
</evidence>
<evidence type="ECO:0000256" key="11">
    <source>
        <dbReference type="PROSITE-ProRule" id="PRU10141"/>
    </source>
</evidence>
<dbReference type="EC" id="2.7.12.2" evidence="7"/>
<gene>
    <name evidence="14" type="ORF">BSP0115_LOCUS8146</name>
</gene>
<dbReference type="GO" id="GO:0005524">
    <property type="term" value="F:ATP binding"/>
    <property type="evidence" value="ECO:0007669"/>
    <property type="project" value="UniProtKB-UniRule"/>
</dbReference>
<dbReference type="PANTHER" id="PTHR48013">
    <property type="entry name" value="DUAL SPECIFICITY MITOGEN-ACTIVATED PROTEIN KINASE KINASE 5-RELATED"/>
    <property type="match status" value="1"/>
</dbReference>
<dbReference type="SMART" id="SM00220">
    <property type="entry name" value="S_TKc"/>
    <property type="match status" value="1"/>
</dbReference>
<dbReference type="EMBL" id="HBFS01011823">
    <property type="protein sequence ID" value="CAD8914889.1"/>
    <property type="molecule type" value="Transcribed_RNA"/>
</dbReference>
<evidence type="ECO:0000259" key="13">
    <source>
        <dbReference type="PROSITE" id="PS50011"/>
    </source>
</evidence>
<evidence type="ECO:0000256" key="12">
    <source>
        <dbReference type="SAM" id="Coils"/>
    </source>
</evidence>
<feature type="domain" description="Protein kinase" evidence="13">
    <location>
        <begin position="62"/>
        <end position="313"/>
    </location>
</feature>
<evidence type="ECO:0000256" key="4">
    <source>
        <dbReference type="ARBA" id="ARBA00022777"/>
    </source>
</evidence>
<organism evidence="14">
    <name type="scientific">Bicosoecida sp. CB-2014</name>
    <dbReference type="NCBI Taxonomy" id="1486930"/>
    <lineage>
        <taxon>Eukaryota</taxon>
        <taxon>Sar</taxon>
        <taxon>Stramenopiles</taxon>
        <taxon>Bigyra</taxon>
        <taxon>Opalozoa</taxon>
        <taxon>Bicosoecida</taxon>
    </lineage>
</organism>
<dbReference type="GO" id="GO:0004708">
    <property type="term" value="F:MAP kinase kinase activity"/>
    <property type="evidence" value="ECO:0007669"/>
    <property type="project" value="UniProtKB-EC"/>
</dbReference>
<keyword evidence="3 11" id="KW-0547">Nucleotide-binding</keyword>
<protein>
    <recommendedName>
        <fullName evidence="7">mitogen-activated protein kinase kinase</fullName>
        <ecNumber evidence="7">2.7.12.2</ecNumber>
    </recommendedName>
</protein>
<evidence type="ECO:0000313" key="14">
    <source>
        <dbReference type="EMBL" id="CAD8914889.1"/>
    </source>
</evidence>
<evidence type="ECO:0000256" key="3">
    <source>
        <dbReference type="ARBA" id="ARBA00022741"/>
    </source>
</evidence>
<keyword evidence="4" id="KW-0418">Kinase</keyword>
<feature type="coiled-coil region" evidence="12">
    <location>
        <begin position="332"/>
        <end position="359"/>
    </location>
</feature>
<comment type="catalytic activity">
    <reaction evidence="8">
        <text>L-seryl-[protein] + ATP = O-phospho-L-seryl-[protein] + ADP + H(+)</text>
        <dbReference type="Rhea" id="RHEA:17989"/>
        <dbReference type="Rhea" id="RHEA-COMP:9863"/>
        <dbReference type="Rhea" id="RHEA-COMP:11604"/>
        <dbReference type="ChEBI" id="CHEBI:15378"/>
        <dbReference type="ChEBI" id="CHEBI:29999"/>
        <dbReference type="ChEBI" id="CHEBI:30616"/>
        <dbReference type="ChEBI" id="CHEBI:83421"/>
        <dbReference type="ChEBI" id="CHEBI:456216"/>
        <dbReference type="EC" id="2.7.12.2"/>
    </reaction>
</comment>
<dbReference type="Gene3D" id="3.30.200.20">
    <property type="entry name" value="Phosphorylase Kinase, domain 1"/>
    <property type="match status" value="1"/>
</dbReference>
<evidence type="ECO:0000256" key="6">
    <source>
        <dbReference type="ARBA" id="ARBA00038035"/>
    </source>
</evidence>